<dbReference type="SUPFAM" id="SSF53300">
    <property type="entry name" value="vWA-like"/>
    <property type="match status" value="1"/>
</dbReference>
<dbReference type="InterPro" id="IPR018511">
    <property type="entry name" value="Hemolysin-typ_Ca-bd_CS"/>
</dbReference>
<dbReference type="Pfam" id="PF00353">
    <property type="entry name" value="HemolysinCabind"/>
    <property type="match status" value="2"/>
</dbReference>
<reference evidence="8" key="1">
    <citation type="submission" date="2018-11" db="EMBL/GenBank/DDBJ databases">
        <authorList>
            <consortium name="Genoscope - CEA"/>
            <person name="William W."/>
        </authorList>
    </citation>
    <scope>NUCLEOTIDE SEQUENCE [LARGE SCALE GENOMIC DNA]</scope>
    <source>
        <strain evidence="8">T9AD</strain>
    </source>
</reference>
<keyword evidence="3" id="KW-0677">Repeat</keyword>
<keyword evidence="4" id="KW-0106">Calcium</keyword>
<dbReference type="PRINTS" id="PR00313">
    <property type="entry name" value="CABNDNGRPT"/>
</dbReference>
<dbReference type="GO" id="GO:0005576">
    <property type="term" value="C:extracellular region"/>
    <property type="evidence" value="ECO:0007669"/>
    <property type="project" value="InterPro"/>
</dbReference>
<evidence type="ECO:0000256" key="2">
    <source>
        <dbReference type="ARBA" id="ARBA00022656"/>
    </source>
</evidence>
<dbReference type="PROSITE" id="PS00330">
    <property type="entry name" value="HEMOLYSIN_CALCIUM"/>
    <property type="match status" value="4"/>
</dbReference>
<comment type="subcellular location">
    <subcellularLocation>
        <location evidence="1">Membrane</location>
    </subcellularLocation>
</comment>
<evidence type="ECO:0000256" key="5">
    <source>
        <dbReference type="ARBA" id="ARBA00023026"/>
    </source>
</evidence>
<dbReference type="GO" id="GO:0005509">
    <property type="term" value="F:calcium ion binding"/>
    <property type="evidence" value="ECO:0007669"/>
    <property type="project" value="InterPro"/>
</dbReference>
<evidence type="ECO:0000259" key="7">
    <source>
        <dbReference type="PROSITE" id="PS50234"/>
    </source>
</evidence>
<dbReference type="InterPro" id="IPR036465">
    <property type="entry name" value="vWFA_dom_sf"/>
</dbReference>
<keyword evidence="6" id="KW-0472">Membrane</keyword>
<evidence type="ECO:0000256" key="3">
    <source>
        <dbReference type="ARBA" id="ARBA00022737"/>
    </source>
</evidence>
<dbReference type="GO" id="GO:0016020">
    <property type="term" value="C:membrane"/>
    <property type="evidence" value="ECO:0007669"/>
    <property type="project" value="UniProtKB-SubCell"/>
</dbReference>
<organism evidence="8">
    <name type="scientific">Ectopseudomonas oleovorans</name>
    <name type="common">Pseudomonas oleovorans</name>
    <dbReference type="NCBI Taxonomy" id="301"/>
    <lineage>
        <taxon>Bacteria</taxon>
        <taxon>Pseudomonadati</taxon>
        <taxon>Pseudomonadota</taxon>
        <taxon>Gammaproteobacteria</taxon>
        <taxon>Pseudomonadales</taxon>
        <taxon>Pseudomonadaceae</taxon>
        <taxon>Ectopseudomonas</taxon>
    </lineage>
</organism>
<dbReference type="NCBIfam" id="TIGR03661">
    <property type="entry name" value="T1SS_VCA0849"/>
    <property type="match status" value="1"/>
</dbReference>
<name>A0A653BBE7_ECTOL</name>
<evidence type="ECO:0000256" key="6">
    <source>
        <dbReference type="ARBA" id="ARBA00023136"/>
    </source>
</evidence>
<dbReference type="Gene3D" id="3.40.50.410">
    <property type="entry name" value="von Willebrand factor, type A domain"/>
    <property type="match status" value="1"/>
</dbReference>
<dbReference type="InterPro" id="IPR002035">
    <property type="entry name" value="VWF_A"/>
</dbReference>
<dbReference type="GO" id="GO:0090729">
    <property type="term" value="F:toxin activity"/>
    <property type="evidence" value="ECO:0007669"/>
    <property type="project" value="UniProtKB-KW"/>
</dbReference>
<sequence>MLQMDGDDVVGVDGDGHVVFRLEIIDTLDGPQLQTTLYEAIRHDGTTTTFDEALNLLLGDDGASLGLTYEVVRTDGDGDQITASETLVLADEQGSILTFDDDGPTQNVGLAQGASADLLAMELDETVGVDRAAPGETADGNGDDGAGYLGRSTTALGNGGLVGLFTASGDDGQDGPGSLSTSLYFSGIPAGGELSTNLEATDGGAIVLQMDGDDVVGVDGDGHVVFRLEIIDTLDGPQLQTTLYEAIRHDGTTTTFDEALNLLLGDDGASLGLTYEVVRTDGDGDQITASETLVLADEQGSILTFDDDGPTQNVGLAQGASADRLAMELDETVGVDRAAPGETADGNGDDGAGYLGRSTTALGNGGLVGLFTASGDDGQDGPGSLSTSLYFSGIPAGGELSTNLEATDGGAIVLQMDGDDVVGVDGDGHVVFRLEIIDTLDGPQLQTTLYEAIRHDGTTTTFDEALNLLLGDDGASLGLTYEVVRTDGDGDQVTASETLVLADEQGSILTFDDDGPTQNVGLAQGASADLLAMELDETVGVDRAAPGETADGNGDDGAGYLGRSTTALGNGGLVGLFTASGDDGQDGPGSLSTSLYFSGIPAGGELSTNLEATDGGAIVLQMDGDDVVGVDGDGHVVFRLEIIDTLDGPQLQTTLYEAIRHDGTTTTFDEALNLLLGDDGASLGLTYEVVRTDGDGDQVTASETLVLADEQGSILTFDDDGPTQNVGLAQGASADLLAMELDETVGVDRAAPGETADGNGDDGAGYLGRSTTALGGGGLVGLFTASGDDGQDGPGSLSTSLYFSGIPAGGELSTNLEATDGGAIVLQMDGDDVVGVDGDGHVVFRLEIIDTLDGPQLQTTLYEAIRHDGTTTTFDEALNLLLGDDGASLGLTYEVVRTDGDGDQITASETLVLADEQGSILTFDDDGPTQNVGLAQGASADLLAMELDETVGVDRAAPGETADGNGDDGAGYLGRSTTALGNGGLVGLFTASGDDGQDGPGSLSTSLYFSGIPAGGELSTNLEATDGGAIVLQMDGDDVVGVDGDGHVVFRLEIIDTLDGPQLQTTLYEAIRHDGTTTTFDEALNLLLGDDGASLGLTYEVVRTDGDGDQITASETLVLADEQGSILTFDDDGPTQNVGLAQGASADRLAMELDETVGVDRAAPGETADGNGDDGAGYLGRSTTALGNGGLVGLFTASGDDGQDGPGSLSTSLYFSGIPAGGELSTNLEATDGGAIVLQMDGDDVVGVDGDGHVVFRLEIIDTLDGPQLQTTLYEAIRHDGTTTTFDEALNLLLGDDGASLGLTYEVVRTDGDGDQVTASETLVLADEQGSILTFDDDGPTQNVGLAQGASADLLAMELDETVGVDRAAPGETADGNGDDGAGYLGRSTTALGNGGLVGLFTASGDDGQDGPGSLSTSLYFSGIPAGGELSTNLEATDGGAIVLQMDGDDVVGVDGDGHVVFRLEIIDTLDGPQLQTTLYEAIRHDGTTTTFDEALNLLLGDDGASLGLTYEVVRTDGDGDQVTASETLVLADEQGSILTFDDDGPTVTPPECAEVEEVNGYVTQGVIEADYGSDGGGFDLSANGGPTADGLFYTVVKLNGVTTLTATVGDASGETFFILTVYDDPDALGNGNNYQLEIVNSRPVTTADFNLTGISAGQPQPSFYVESGEGLAVTLTGNGLVNPSTQGVGVGGNNLIDVGEELHMTFSATVYSAEVDVQKLSSGDELFWQAYDSNDVLVAAGTYTGQGSESSLFSFNLADSDFTTGSAASLLNGFIKLTFGSNDGDYRIQEITLEQTFLPPDLDLSFQIDVVDGDNDTVSTQLDVCFVDDTPTGGYAFDLVDEEGLSGGIIGGVEDDAGAATTVTGSLGYDYGGDGFGSFTWLTDDLPSITSGGQTVEYVVSGNGQVLTAQIEGSGQPVFTVTLTNPATGGFQFQLFEPLDHPAPGSGSVENNLNFEFDYQMVDGNGSPAEGVLEISVDDDSPLAQNLSQSREASGDVNTNLLVVLDVSGSMNSSADFGGLSRLEAAKLAVLELLEQYEAMGDVKVRLVTFASGAAAYGTTWMTVDAAKAAVIGFPESSNSATTNYDAALDTAMSAWQSAGKLTLTDNPGEPLQNVSYFLSDGVPNQPDGSAGINPAEEAEWIDFLNAQQIQSYALGMGPAAEVNDNPPGNYSNNDQLDPIAYDGTSGSNTNAIAVNDFADLEDVLVQTAQATPISGNLTDGVNGFGADGGRVKSVVVNGVTYTFNVGVNPTITGSDGSVVNGMTLNLVLAAGAMLSVNMATGEYSYVSAANVGSGTTQQVGFILIDNDGDQSGLANLTITVDPADGPMVARDDYVIARSSSFDIPDWALLANDGGPNSSIQAITSIVSTAGLTAVHGSSSVAVSSASDGESFVYQSQAGGQTAQAKVTILDVDTSGSLDGDFLDEILIDGDSGRTLNGNSGDDILIGNGGNDTLNGGDGNDILVGGTGNDTLNGGDGNDTASYIDATSGVNITLNNSGNASGGSVSGWASGDQLSSIENLIGSNFNDTLVGGNQDNVLGGLLGNDTLYGGGGNDVLIGGRGNDTMSGGSLGNSSGQDSFVWLNGDTGIDTVLNFVRNFNAGGDGDRLDLSDLLVGENGSSGDIGNLLDYLQITSSELPGQGTSAWDTTIKISAMGTGDFSSPDQTIVLQDVNLLGDSSVGGYGAGGDTGSVILAMLNDGTLNVDTV</sequence>
<dbReference type="InterPro" id="IPR019960">
    <property type="entry name" value="T1SS_VCA0849"/>
</dbReference>
<dbReference type="PROSITE" id="PS50234">
    <property type="entry name" value="VWFA"/>
    <property type="match status" value="1"/>
</dbReference>
<keyword evidence="2" id="KW-0800">Toxin</keyword>
<evidence type="ECO:0000313" key="8">
    <source>
        <dbReference type="EMBL" id="VDN65511.1"/>
    </source>
</evidence>
<dbReference type="PRINTS" id="PR01488">
    <property type="entry name" value="RTXTOXINA"/>
</dbReference>
<dbReference type="EMBL" id="LR130779">
    <property type="protein sequence ID" value="VDN65511.1"/>
    <property type="molecule type" value="Genomic_DNA"/>
</dbReference>
<protein>
    <recommendedName>
        <fullName evidence="7">VWFA domain-containing protein</fullName>
    </recommendedName>
</protein>
<dbReference type="InterPro" id="IPR011049">
    <property type="entry name" value="Serralysin-like_metalloprot_C"/>
</dbReference>
<dbReference type="SUPFAM" id="SSF51120">
    <property type="entry name" value="beta-Roll"/>
    <property type="match status" value="2"/>
</dbReference>
<dbReference type="Pfam" id="PF13519">
    <property type="entry name" value="VWA_2"/>
    <property type="match status" value="1"/>
</dbReference>
<evidence type="ECO:0000256" key="4">
    <source>
        <dbReference type="ARBA" id="ARBA00022837"/>
    </source>
</evidence>
<evidence type="ECO:0000256" key="1">
    <source>
        <dbReference type="ARBA" id="ARBA00004370"/>
    </source>
</evidence>
<gene>
    <name evidence="8" type="ORF">POT9AD_4536</name>
</gene>
<accession>A0A653BBE7</accession>
<proteinExistence type="predicted"/>
<dbReference type="InterPro" id="IPR001343">
    <property type="entry name" value="Hemolysn_Ca-bd"/>
</dbReference>
<feature type="domain" description="VWFA" evidence="7">
    <location>
        <begin position="2001"/>
        <end position="2210"/>
    </location>
</feature>
<dbReference type="InterPro" id="IPR003995">
    <property type="entry name" value="RTX_toxin_determinant-A"/>
</dbReference>
<dbReference type="SMART" id="SM00327">
    <property type="entry name" value="VWA"/>
    <property type="match status" value="1"/>
</dbReference>
<dbReference type="CDD" id="cd00198">
    <property type="entry name" value="vWFA"/>
    <property type="match status" value="1"/>
</dbReference>
<keyword evidence="5" id="KW-0843">Virulence</keyword>